<evidence type="ECO:0000256" key="1">
    <source>
        <dbReference type="SAM" id="MobiDB-lite"/>
    </source>
</evidence>
<reference evidence="3" key="1">
    <citation type="submission" date="2017-03" db="EMBL/GenBank/DDBJ databases">
        <title>Phytopthora megakarya and P. palmivora, two closely related causual agents of cacao black pod achieved similar genome size and gene model numbers by different mechanisms.</title>
        <authorList>
            <person name="Ali S."/>
            <person name="Shao J."/>
            <person name="Larry D.J."/>
            <person name="Kronmiller B."/>
            <person name="Shen D."/>
            <person name="Strem M.D."/>
            <person name="Melnick R.L."/>
            <person name="Guiltinan M.J."/>
            <person name="Tyler B.M."/>
            <person name="Meinhardt L.W."/>
            <person name="Bailey B.A."/>
        </authorList>
    </citation>
    <scope>NUCLEOTIDE SEQUENCE [LARGE SCALE GENOMIC DNA]</scope>
    <source>
        <strain evidence="3">zdho120</strain>
    </source>
</reference>
<comment type="caution">
    <text evidence="2">The sequence shown here is derived from an EMBL/GenBank/DDBJ whole genome shotgun (WGS) entry which is preliminary data.</text>
</comment>
<feature type="region of interest" description="Disordered" evidence="1">
    <location>
        <begin position="1"/>
        <end position="52"/>
    </location>
</feature>
<proteinExistence type="predicted"/>
<accession>A0A225UUG5</accession>
<gene>
    <name evidence="2" type="ORF">PHMEG_00032976</name>
</gene>
<keyword evidence="3" id="KW-1185">Reference proteome</keyword>
<dbReference type="OrthoDB" id="92160at2759"/>
<dbReference type="AlphaFoldDB" id="A0A225UUG5"/>
<name>A0A225UUG5_9STRA</name>
<organism evidence="2 3">
    <name type="scientific">Phytophthora megakarya</name>
    <dbReference type="NCBI Taxonomy" id="4795"/>
    <lineage>
        <taxon>Eukaryota</taxon>
        <taxon>Sar</taxon>
        <taxon>Stramenopiles</taxon>
        <taxon>Oomycota</taxon>
        <taxon>Peronosporomycetes</taxon>
        <taxon>Peronosporales</taxon>
        <taxon>Peronosporaceae</taxon>
        <taxon>Phytophthora</taxon>
    </lineage>
</organism>
<feature type="compositionally biased region" description="Polar residues" evidence="1">
    <location>
        <begin position="37"/>
        <end position="48"/>
    </location>
</feature>
<dbReference type="GO" id="GO:0032259">
    <property type="term" value="P:methylation"/>
    <property type="evidence" value="ECO:0007669"/>
    <property type="project" value="UniProtKB-KW"/>
</dbReference>
<evidence type="ECO:0000313" key="2">
    <source>
        <dbReference type="EMBL" id="OWY96693.1"/>
    </source>
</evidence>
<evidence type="ECO:0000313" key="3">
    <source>
        <dbReference type="Proteomes" id="UP000198211"/>
    </source>
</evidence>
<sequence>MKFIKSLFRKTSGDETDKPTKTEGTLETRTLPAIDLTRSTRPVTSNGTGEKKPKVSKLTLYMLMSDM</sequence>
<keyword evidence="2" id="KW-0489">Methyltransferase</keyword>
<feature type="compositionally biased region" description="Basic and acidic residues" evidence="1">
    <location>
        <begin position="11"/>
        <end position="26"/>
    </location>
</feature>
<protein>
    <submittedName>
        <fullName evidence="2">Catechol O-methyltransferase</fullName>
    </submittedName>
</protein>
<dbReference type="GO" id="GO:0008168">
    <property type="term" value="F:methyltransferase activity"/>
    <property type="evidence" value="ECO:0007669"/>
    <property type="project" value="UniProtKB-KW"/>
</dbReference>
<dbReference type="Proteomes" id="UP000198211">
    <property type="component" value="Unassembled WGS sequence"/>
</dbReference>
<dbReference type="EMBL" id="NBNE01011329">
    <property type="protein sequence ID" value="OWY96693.1"/>
    <property type="molecule type" value="Genomic_DNA"/>
</dbReference>
<keyword evidence="2" id="KW-0808">Transferase</keyword>